<name>A0A1V6C9Q6_UNCT6</name>
<gene>
    <name evidence="1" type="ORF">BWX89_00884</name>
</gene>
<dbReference type="Proteomes" id="UP000485562">
    <property type="component" value="Unassembled WGS sequence"/>
</dbReference>
<evidence type="ECO:0000313" key="1">
    <source>
        <dbReference type="EMBL" id="OQB73626.1"/>
    </source>
</evidence>
<proteinExistence type="predicted"/>
<reference evidence="1" key="1">
    <citation type="submission" date="2017-02" db="EMBL/GenBank/DDBJ databases">
        <title>Delving into the versatile metabolic prowess of the omnipresent phylum Bacteroidetes.</title>
        <authorList>
            <person name="Nobu M.K."/>
            <person name="Mei R."/>
            <person name="Narihiro T."/>
            <person name="Kuroda K."/>
            <person name="Liu W.-T."/>
        </authorList>
    </citation>
    <scope>NUCLEOTIDE SEQUENCE</scope>
    <source>
        <strain evidence="1">ADurb.Bin131</strain>
    </source>
</reference>
<sequence length="475" mass="53856">MSEYTREWDFKQELDDTWEAISEKDFVIKRESGVLCIENSGKTDAPVYIRPCSIYEDRVDIEFAESSETSGIFTCGFLAGFEYINIKIDFRKNILYLSTHEFHKPQPRLSIVLKSKKITKISVIRQKDVLLGLPYEGSLVHILINDSRIAEVRNIDFLPESLFMFGLQGKGRIAISKFRISGNNRPRPEYLNVGIWQQSIKLTTERNVNCLIKGVRKSAEAGVQILITPETSLTGLRISDDLMDRKHIQMELARFQKAVSKIKDAPYTLVGYPEWISGKLVEGSTLNKVRINCHRFVRPDGTLGPMMAKVHSCEEGLWHGRNYNLQRVCGVEIALGVCHDAHYQDVWAVGVMGGARLCLHPSAGGRLKGKIPEIINEYRGLGTAFDSFWVRVNAGGGSAIIYPSRNRKQTDTILAVPDDLTEKSPTYPEYSYIGDLFANAKIRLWDATGCYPLRTLRNGCKYNIWKRLIPEIQQV</sequence>
<dbReference type="EMBL" id="MWDQ01000073">
    <property type="protein sequence ID" value="OQB73626.1"/>
    <property type="molecule type" value="Genomic_DNA"/>
</dbReference>
<dbReference type="SUPFAM" id="SSF56317">
    <property type="entry name" value="Carbon-nitrogen hydrolase"/>
    <property type="match status" value="1"/>
</dbReference>
<accession>A0A1V6C9Q6</accession>
<dbReference type="Gene3D" id="3.60.110.10">
    <property type="entry name" value="Carbon-nitrogen hydrolase"/>
    <property type="match status" value="1"/>
</dbReference>
<comment type="caution">
    <text evidence="1">The sequence shown here is derived from an EMBL/GenBank/DDBJ whole genome shotgun (WGS) entry which is preliminary data.</text>
</comment>
<dbReference type="InterPro" id="IPR036526">
    <property type="entry name" value="C-N_Hydrolase_sf"/>
</dbReference>
<organism evidence="1">
    <name type="scientific">candidate division TA06 bacterium ADurb.Bin131</name>
    <dbReference type="NCBI Taxonomy" id="1852827"/>
    <lineage>
        <taxon>Bacteria</taxon>
        <taxon>Bacteria division TA06</taxon>
    </lineage>
</organism>
<evidence type="ECO:0008006" key="2">
    <source>
        <dbReference type="Google" id="ProtNLM"/>
    </source>
</evidence>
<protein>
    <recommendedName>
        <fullName evidence="2">CN hydrolase domain-containing protein</fullName>
    </recommendedName>
</protein>
<dbReference type="AlphaFoldDB" id="A0A1V6C9Q6"/>